<keyword evidence="1" id="KW-0175">Coiled coil</keyword>
<evidence type="ECO:0000313" key="3">
    <source>
        <dbReference type="Proteomes" id="UP001286313"/>
    </source>
</evidence>
<name>A0AAE1KRU7_PETCI</name>
<comment type="caution">
    <text evidence="2">The sequence shown here is derived from an EMBL/GenBank/DDBJ whole genome shotgun (WGS) entry which is preliminary data.</text>
</comment>
<accession>A0AAE1KRU7</accession>
<dbReference type="Proteomes" id="UP001286313">
    <property type="component" value="Unassembled WGS sequence"/>
</dbReference>
<gene>
    <name evidence="2" type="ORF">Pcinc_015748</name>
</gene>
<evidence type="ECO:0000256" key="1">
    <source>
        <dbReference type="SAM" id="Coils"/>
    </source>
</evidence>
<reference evidence="2" key="1">
    <citation type="submission" date="2023-10" db="EMBL/GenBank/DDBJ databases">
        <title>Genome assemblies of two species of porcelain crab, Petrolisthes cinctipes and Petrolisthes manimaculis (Anomura: Porcellanidae).</title>
        <authorList>
            <person name="Angst P."/>
        </authorList>
    </citation>
    <scope>NUCLEOTIDE SEQUENCE</scope>
    <source>
        <strain evidence="2">PB745_01</strain>
        <tissue evidence="2">Gill</tissue>
    </source>
</reference>
<proteinExistence type="predicted"/>
<dbReference type="AlphaFoldDB" id="A0AAE1KRU7"/>
<dbReference type="EMBL" id="JAWQEG010001405">
    <property type="protein sequence ID" value="KAK3879715.1"/>
    <property type="molecule type" value="Genomic_DNA"/>
</dbReference>
<sequence>MRVVPIILSAILITITFSNLRLRQDIRQYYSDKVLEEKNYRGALLDECYTVLETTFTKLAEADTKRKELQSINNATVVEVERLRVALSHLEREADEVKRLERELREKQNRNKVLQATLEMTKKIKIE</sequence>
<organism evidence="2 3">
    <name type="scientific">Petrolisthes cinctipes</name>
    <name type="common">Flat porcelain crab</name>
    <dbReference type="NCBI Taxonomy" id="88211"/>
    <lineage>
        <taxon>Eukaryota</taxon>
        <taxon>Metazoa</taxon>
        <taxon>Ecdysozoa</taxon>
        <taxon>Arthropoda</taxon>
        <taxon>Crustacea</taxon>
        <taxon>Multicrustacea</taxon>
        <taxon>Malacostraca</taxon>
        <taxon>Eumalacostraca</taxon>
        <taxon>Eucarida</taxon>
        <taxon>Decapoda</taxon>
        <taxon>Pleocyemata</taxon>
        <taxon>Anomura</taxon>
        <taxon>Galatheoidea</taxon>
        <taxon>Porcellanidae</taxon>
        <taxon>Petrolisthes</taxon>
    </lineage>
</organism>
<keyword evidence="3" id="KW-1185">Reference proteome</keyword>
<feature type="coiled-coil region" evidence="1">
    <location>
        <begin position="80"/>
        <end position="124"/>
    </location>
</feature>
<protein>
    <submittedName>
        <fullName evidence="2">Uncharacterized protein</fullName>
    </submittedName>
</protein>
<evidence type="ECO:0000313" key="2">
    <source>
        <dbReference type="EMBL" id="KAK3879715.1"/>
    </source>
</evidence>